<gene>
    <name evidence="1" type="ORF">T12_13702</name>
</gene>
<comment type="caution">
    <text evidence="1">The sequence shown here is derived from an EMBL/GenBank/DDBJ whole genome shotgun (WGS) entry which is preliminary data.</text>
</comment>
<protein>
    <submittedName>
        <fullName evidence="1">Uncharacterized protein</fullName>
    </submittedName>
</protein>
<evidence type="ECO:0000313" key="2">
    <source>
        <dbReference type="Proteomes" id="UP000054783"/>
    </source>
</evidence>
<proteinExistence type="predicted"/>
<evidence type="ECO:0000313" key="1">
    <source>
        <dbReference type="EMBL" id="KRY03475.1"/>
    </source>
</evidence>
<dbReference type="EMBL" id="JYDQ01002759">
    <property type="protein sequence ID" value="KRY03475.1"/>
    <property type="molecule type" value="Genomic_DNA"/>
</dbReference>
<reference evidence="1 2" key="1">
    <citation type="submission" date="2015-01" db="EMBL/GenBank/DDBJ databases">
        <title>Evolution of Trichinella species and genotypes.</title>
        <authorList>
            <person name="Korhonen P.K."/>
            <person name="Edoardo P."/>
            <person name="Giuseppe L.R."/>
            <person name="Gasser R.B."/>
        </authorList>
    </citation>
    <scope>NUCLEOTIDE SEQUENCE [LARGE SCALE GENOMIC DNA]</scope>
    <source>
        <strain evidence="1">ISS2496</strain>
    </source>
</reference>
<organism evidence="1 2">
    <name type="scientific">Trichinella patagoniensis</name>
    <dbReference type="NCBI Taxonomy" id="990121"/>
    <lineage>
        <taxon>Eukaryota</taxon>
        <taxon>Metazoa</taxon>
        <taxon>Ecdysozoa</taxon>
        <taxon>Nematoda</taxon>
        <taxon>Enoplea</taxon>
        <taxon>Dorylaimia</taxon>
        <taxon>Trichinellida</taxon>
        <taxon>Trichinellidae</taxon>
        <taxon>Trichinella</taxon>
    </lineage>
</organism>
<dbReference type="AlphaFoldDB" id="A0A0V0YU08"/>
<keyword evidence="2" id="KW-1185">Reference proteome</keyword>
<dbReference type="Proteomes" id="UP000054783">
    <property type="component" value="Unassembled WGS sequence"/>
</dbReference>
<accession>A0A0V0YU08</accession>
<name>A0A0V0YU08_9BILA</name>
<sequence length="83" mass="8821">MLERRIAPASGIVRKSIVWRTEVGRSDDNGAWKTPLVLVNAPNLITRATAEAIVEESSAQSCSVSSVSLTVEIPITTSTAHCA</sequence>